<dbReference type="SUPFAM" id="SSF56801">
    <property type="entry name" value="Acetyl-CoA synthetase-like"/>
    <property type="match status" value="1"/>
</dbReference>
<dbReference type="STRING" id="34508.A0A4U8UWT6"/>
<reference evidence="10 11" key="1">
    <citation type="journal article" date="2015" name="Genome Biol.">
        <title>Comparative genomics of Steinernema reveals deeply conserved gene regulatory networks.</title>
        <authorList>
            <person name="Dillman A.R."/>
            <person name="Macchietto M."/>
            <person name="Porter C.F."/>
            <person name="Rogers A."/>
            <person name="Williams B."/>
            <person name="Antoshechkin I."/>
            <person name="Lee M.M."/>
            <person name="Goodwin Z."/>
            <person name="Lu X."/>
            <person name="Lewis E.E."/>
            <person name="Goodrich-Blair H."/>
            <person name="Stock S.P."/>
            <person name="Adams B.J."/>
            <person name="Sternberg P.W."/>
            <person name="Mortazavi A."/>
        </authorList>
    </citation>
    <scope>NUCLEOTIDE SEQUENCE [LARGE SCALE GENOMIC DNA]</scope>
    <source>
        <strain evidence="10 11">ALL</strain>
    </source>
</reference>
<dbReference type="GO" id="GO:0030729">
    <property type="term" value="F:acetoacetate-CoA ligase activity"/>
    <property type="evidence" value="ECO:0007669"/>
    <property type="project" value="UniProtKB-UniRule"/>
</dbReference>
<protein>
    <recommendedName>
        <fullName evidence="3 7">Acetoacetyl-CoA synthetase</fullName>
        <ecNumber evidence="2 7">6.2.1.16</ecNumber>
    </recommendedName>
</protein>
<keyword evidence="7" id="KW-0276">Fatty acid metabolism</keyword>
<dbReference type="InterPro" id="IPR000873">
    <property type="entry name" value="AMP-dep_synth/lig_dom"/>
</dbReference>
<evidence type="ECO:0000256" key="4">
    <source>
        <dbReference type="ARBA" id="ARBA00022598"/>
    </source>
</evidence>
<evidence type="ECO:0000259" key="8">
    <source>
        <dbReference type="Pfam" id="PF00501"/>
    </source>
</evidence>
<dbReference type="EC" id="6.2.1.16" evidence="2 7"/>
<evidence type="ECO:0000256" key="6">
    <source>
        <dbReference type="ARBA" id="ARBA00022840"/>
    </source>
</evidence>
<evidence type="ECO:0000256" key="7">
    <source>
        <dbReference type="RuleBase" id="RU367019"/>
    </source>
</evidence>
<proteinExistence type="inferred from homology"/>
<comment type="catalytic activity">
    <reaction evidence="7">
        <text>acetoacetate + ATP + CoA = acetoacetyl-CoA + AMP + diphosphate</text>
        <dbReference type="Rhea" id="RHEA:16117"/>
        <dbReference type="ChEBI" id="CHEBI:13705"/>
        <dbReference type="ChEBI" id="CHEBI:30616"/>
        <dbReference type="ChEBI" id="CHEBI:33019"/>
        <dbReference type="ChEBI" id="CHEBI:57286"/>
        <dbReference type="ChEBI" id="CHEBI:57287"/>
        <dbReference type="ChEBI" id="CHEBI:456215"/>
        <dbReference type="EC" id="6.2.1.16"/>
    </reaction>
</comment>
<feature type="domain" description="Acetyl-coenzyme A synthetase N-terminal" evidence="9">
    <location>
        <begin position="42"/>
        <end position="100"/>
    </location>
</feature>
<evidence type="ECO:0000256" key="5">
    <source>
        <dbReference type="ARBA" id="ARBA00022741"/>
    </source>
</evidence>
<dbReference type="InterPro" id="IPR045851">
    <property type="entry name" value="AMP-bd_C_sf"/>
</dbReference>
<dbReference type="OrthoDB" id="10253869at2759"/>
<keyword evidence="6 7" id="KW-0067">ATP-binding</keyword>
<reference evidence="10 11" key="2">
    <citation type="journal article" date="2019" name="G3 (Bethesda)">
        <title>Hybrid Assembly of the Genome of the Entomopathogenic Nematode Steinernema carpocapsae Identifies the X-Chromosome.</title>
        <authorList>
            <person name="Serra L."/>
            <person name="Macchietto M."/>
            <person name="Macias-Munoz A."/>
            <person name="McGill C.J."/>
            <person name="Rodriguez I.M."/>
            <person name="Rodriguez B."/>
            <person name="Murad R."/>
            <person name="Mortazavi A."/>
        </authorList>
    </citation>
    <scope>NUCLEOTIDE SEQUENCE [LARGE SCALE GENOMIC DNA]</scope>
    <source>
        <strain evidence="10 11">ALL</strain>
    </source>
</reference>
<dbReference type="InterPro" id="IPR042099">
    <property type="entry name" value="ANL_N_sf"/>
</dbReference>
<dbReference type="Pfam" id="PF16177">
    <property type="entry name" value="ACAS_N"/>
    <property type="match status" value="1"/>
</dbReference>
<evidence type="ECO:0000313" key="11">
    <source>
        <dbReference type="Proteomes" id="UP000298663"/>
    </source>
</evidence>
<organism evidence="10 11">
    <name type="scientific">Steinernema carpocapsae</name>
    <name type="common">Entomopathogenic nematode</name>
    <dbReference type="NCBI Taxonomy" id="34508"/>
    <lineage>
        <taxon>Eukaryota</taxon>
        <taxon>Metazoa</taxon>
        <taxon>Ecdysozoa</taxon>
        <taxon>Nematoda</taxon>
        <taxon>Chromadorea</taxon>
        <taxon>Rhabditida</taxon>
        <taxon>Tylenchina</taxon>
        <taxon>Panagrolaimomorpha</taxon>
        <taxon>Strongyloidoidea</taxon>
        <taxon>Steinernematidae</taxon>
        <taxon>Steinernema</taxon>
    </lineage>
</organism>
<keyword evidence="4 7" id="KW-0436">Ligase</keyword>
<evidence type="ECO:0000256" key="2">
    <source>
        <dbReference type="ARBA" id="ARBA00012988"/>
    </source>
</evidence>
<dbReference type="NCBIfam" id="NF002937">
    <property type="entry name" value="PRK03584.1"/>
    <property type="match status" value="1"/>
</dbReference>
<dbReference type="PROSITE" id="PS00455">
    <property type="entry name" value="AMP_BINDING"/>
    <property type="match status" value="1"/>
</dbReference>
<comment type="similarity">
    <text evidence="1 7">Belongs to the ATP-dependent AMP-binding enzyme family.</text>
</comment>
<dbReference type="PANTHER" id="PTHR42921:SF1">
    <property type="entry name" value="ACETOACETYL-COA SYNTHETASE"/>
    <property type="match status" value="1"/>
</dbReference>
<accession>A0A4U8UWT6</accession>
<dbReference type="Gene3D" id="3.30.300.30">
    <property type="match status" value="1"/>
</dbReference>
<sequence length="664" mass="74403">MVAVNGVGLHKSFYTPRENEPNAEKELMLRIEEQFGVKFDTYEQFYRWTCDNYAEFWEVVLKFCDVKLSAPYKQVINKSKSIDIIPVWFEGAKLNYTENCLQNGDNSQSAIIVAGREGSLTKYTYGTLKNDVALVASALRKYNVCVGDHVCGYLPNTYETTVAMLATAAVGAVWSSASVDFGVVGVCDRFRQVTPKVLFTVDGVTYKGKKHCLKEKVNAIVKDLKTIEHVVLVPFLNSNVDISGYEDKEKYILWDQFKHNVIEKPVPLEFEQVPFNHPLFVLFSSGTTGTPKAMVHTVGGTLLKHVEEHIIQTNMSSSDVILFYTTCGWMMWNWLMTALYTGATLVLYDESPLEPDPHILIKVCESTKATILGMGAKLYDEYTKRGEDFYSLYDLEQLRLVLSTGSPLKPTAFDYINDFIRPGVVIGSISGGTDIVGCFMGCTLNLPVHRGECQHLYLGMDVHAYDHRGNSVEDEQGELVCVAPFPSMPSHFIGDANGARYKRAYFEKYPNIWAHGDFCLINSKTKGVVMLGRSDTTLNRGGVRIGTAEIYSVIDAIEQIEDCIVAGQNIPEADDEHIILFLKMRNGCVMDADLVTLIKSRIRIQMSPRHVPNAFHVVPDIPYTNSGKKVELAVKQIINGECVEKVSSLRNPEALDHFTVFRRA</sequence>
<dbReference type="GO" id="GO:0006631">
    <property type="term" value="P:fatty acid metabolic process"/>
    <property type="evidence" value="ECO:0007669"/>
    <property type="project" value="UniProtKB-UniRule"/>
</dbReference>
<evidence type="ECO:0000256" key="3">
    <source>
        <dbReference type="ARBA" id="ARBA00015326"/>
    </source>
</evidence>
<name>A0A4U8UWT6_STECR</name>
<dbReference type="Pfam" id="PF00501">
    <property type="entry name" value="AMP-binding"/>
    <property type="match status" value="1"/>
</dbReference>
<dbReference type="InterPro" id="IPR005914">
    <property type="entry name" value="Acac_CoA_synth"/>
</dbReference>
<dbReference type="AlphaFoldDB" id="A0A4U8UWT6"/>
<keyword evidence="7" id="KW-0963">Cytoplasm</keyword>
<keyword evidence="11" id="KW-1185">Reference proteome</keyword>
<dbReference type="InterPro" id="IPR020845">
    <property type="entry name" value="AMP-binding_CS"/>
</dbReference>
<evidence type="ECO:0000256" key="1">
    <source>
        <dbReference type="ARBA" id="ARBA00006432"/>
    </source>
</evidence>
<dbReference type="Gene3D" id="3.40.50.12780">
    <property type="entry name" value="N-terminal domain of ligase-like"/>
    <property type="match status" value="1"/>
</dbReference>
<evidence type="ECO:0000313" key="10">
    <source>
        <dbReference type="EMBL" id="TMS36308.1"/>
    </source>
</evidence>
<comment type="subcellular location">
    <subcellularLocation>
        <location evidence="7">Cytoplasm</location>
        <location evidence="7">Cytosol</location>
    </subcellularLocation>
</comment>
<dbReference type="PANTHER" id="PTHR42921">
    <property type="entry name" value="ACETOACETYL-COA SYNTHETASE"/>
    <property type="match status" value="1"/>
</dbReference>
<dbReference type="NCBIfam" id="TIGR01217">
    <property type="entry name" value="ac_ac_CoA_syn"/>
    <property type="match status" value="1"/>
</dbReference>
<dbReference type="GO" id="GO:0005829">
    <property type="term" value="C:cytosol"/>
    <property type="evidence" value="ECO:0007669"/>
    <property type="project" value="UniProtKB-SubCell"/>
</dbReference>
<dbReference type="InterPro" id="IPR032387">
    <property type="entry name" value="ACAS_N"/>
</dbReference>
<dbReference type="Proteomes" id="UP000298663">
    <property type="component" value="Unassembled WGS sequence"/>
</dbReference>
<comment type="caution">
    <text evidence="10">The sequence shown here is derived from an EMBL/GenBank/DDBJ whole genome shotgun (WGS) entry which is preliminary data.</text>
</comment>
<dbReference type="GO" id="GO:0005524">
    <property type="term" value="F:ATP binding"/>
    <property type="evidence" value="ECO:0007669"/>
    <property type="project" value="UniProtKB-UniRule"/>
</dbReference>
<evidence type="ECO:0000259" key="9">
    <source>
        <dbReference type="Pfam" id="PF16177"/>
    </source>
</evidence>
<gene>
    <name evidence="10" type="ORF">L596_003502</name>
</gene>
<feature type="domain" description="AMP-dependent synthetase/ligase" evidence="8">
    <location>
        <begin position="115"/>
        <end position="481"/>
    </location>
</feature>
<comment type="function">
    <text evidence="7">Converts acetoacetate to acetoacetyl-CoA in the cytosol.</text>
</comment>
<keyword evidence="7" id="KW-0443">Lipid metabolism</keyword>
<keyword evidence="5 7" id="KW-0547">Nucleotide-binding</keyword>
<dbReference type="EMBL" id="AZBU02000001">
    <property type="protein sequence ID" value="TMS36308.1"/>
    <property type="molecule type" value="Genomic_DNA"/>
</dbReference>